<gene>
    <name evidence="2" type="ORF">TM35_000121270</name>
</gene>
<feature type="region of interest" description="Disordered" evidence="1">
    <location>
        <begin position="185"/>
        <end position="205"/>
    </location>
</feature>
<feature type="compositionally biased region" description="Polar residues" evidence="1">
    <location>
        <begin position="15"/>
        <end position="27"/>
    </location>
</feature>
<organism evidence="2 3">
    <name type="scientific">Trypanosoma theileri</name>
    <dbReference type="NCBI Taxonomy" id="67003"/>
    <lineage>
        <taxon>Eukaryota</taxon>
        <taxon>Discoba</taxon>
        <taxon>Euglenozoa</taxon>
        <taxon>Kinetoplastea</taxon>
        <taxon>Metakinetoplastina</taxon>
        <taxon>Trypanosomatida</taxon>
        <taxon>Trypanosomatidae</taxon>
        <taxon>Trypanosoma</taxon>
    </lineage>
</organism>
<proteinExistence type="predicted"/>
<dbReference type="EMBL" id="NBCO01000012">
    <property type="protein sequence ID" value="ORC89352.1"/>
    <property type="molecule type" value="Genomic_DNA"/>
</dbReference>
<reference evidence="2 3" key="1">
    <citation type="submission" date="2017-03" db="EMBL/GenBank/DDBJ databases">
        <title>An alternative strategy for trypanosome survival in the mammalian bloodstream revealed through genome and transcriptome analysis of the ubiquitous bovine parasite Trypanosoma (Megatrypanum) theileri.</title>
        <authorList>
            <person name="Kelly S."/>
            <person name="Ivens A."/>
            <person name="Mott A."/>
            <person name="O'Neill E."/>
            <person name="Emms D."/>
            <person name="Macleod O."/>
            <person name="Voorheis P."/>
            <person name="Matthews J."/>
            <person name="Matthews K."/>
            <person name="Carrington M."/>
        </authorList>
    </citation>
    <scope>NUCLEOTIDE SEQUENCE [LARGE SCALE GENOMIC DNA]</scope>
    <source>
        <strain evidence="2">Edinburgh</strain>
    </source>
</reference>
<feature type="compositionally biased region" description="Low complexity" evidence="1">
    <location>
        <begin position="185"/>
        <end position="197"/>
    </location>
</feature>
<dbReference type="OrthoDB" id="246348at2759"/>
<evidence type="ECO:0000313" key="3">
    <source>
        <dbReference type="Proteomes" id="UP000192257"/>
    </source>
</evidence>
<comment type="caution">
    <text evidence="2">The sequence shown here is derived from an EMBL/GenBank/DDBJ whole genome shotgun (WGS) entry which is preliminary data.</text>
</comment>
<feature type="compositionally biased region" description="Basic and acidic residues" evidence="1">
    <location>
        <begin position="1"/>
        <end position="13"/>
    </location>
</feature>
<dbReference type="GeneID" id="39984882"/>
<protein>
    <submittedName>
        <fullName evidence="2">Uncharacterized protein</fullName>
    </submittedName>
</protein>
<feature type="region of interest" description="Disordered" evidence="1">
    <location>
        <begin position="1"/>
        <end position="27"/>
    </location>
</feature>
<keyword evidence="3" id="KW-1185">Reference proteome</keyword>
<evidence type="ECO:0000313" key="2">
    <source>
        <dbReference type="EMBL" id="ORC89352.1"/>
    </source>
</evidence>
<dbReference type="RefSeq" id="XP_028883418.1">
    <property type="nucleotide sequence ID" value="XM_029025102.1"/>
</dbReference>
<dbReference type="AlphaFoldDB" id="A0A1X0NXD2"/>
<evidence type="ECO:0000256" key="1">
    <source>
        <dbReference type="SAM" id="MobiDB-lite"/>
    </source>
</evidence>
<accession>A0A1X0NXD2</accession>
<dbReference type="VEuPathDB" id="TriTrypDB:TM35_000121270"/>
<dbReference type="Proteomes" id="UP000192257">
    <property type="component" value="Unassembled WGS sequence"/>
</dbReference>
<sequence>MERREKERERDLNDQLDTVQRDLATTRSEFNTAETKCSQEMAQMQKDWRAAMALTRQALDRAECIWRDLVMEEKDRLVKELQERERERFDVTQRVVGDLAEQVSRLSEIVATKLTDIKQQQQHEQCVEREIEKHRVWLQEHKKKESEFLCFFKETCTQLQNAIHKEEQAREESMRRIEQLLMGTTTNTTSNNNSSNNAIKKVYHF</sequence>
<name>A0A1X0NXD2_9TRYP</name>